<name>F4WAA1_ACREC</name>
<evidence type="ECO:0000313" key="2">
    <source>
        <dbReference type="EMBL" id="EGI68892.1"/>
    </source>
</evidence>
<dbReference type="InParanoid" id="F4WAA1"/>
<keyword evidence="3" id="KW-1185">Reference proteome</keyword>
<reference evidence="2" key="1">
    <citation type="submission" date="2011-02" db="EMBL/GenBank/DDBJ databases">
        <title>The genome of the leaf-cutting ant Acromyrmex echinatior suggests key adaptations to social evolution and fungus farming.</title>
        <authorList>
            <person name="Nygaard S."/>
            <person name="Zhang G."/>
        </authorList>
    </citation>
    <scope>NUCLEOTIDE SEQUENCE</scope>
</reference>
<keyword evidence="1" id="KW-0175">Coiled coil</keyword>
<organism evidence="3">
    <name type="scientific">Acromyrmex echinatior</name>
    <name type="common">Panamanian leafcutter ant</name>
    <name type="synonym">Acromyrmex octospinosus echinatior</name>
    <dbReference type="NCBI Taxonomy" id="103372"/>
    <lineage>
        <taxon>Eukaryota</taxon>
        <taxon>Metazoa</taxon>
        <taxon>Ecdysozoa</taxon>
        <taxon>Arthropoda</taxon>
        <taxon>Hexapoda</taxon>
        <taxon>Insecta</taxon>
        <taxon>Pterygota</taxon>
        <taxon>Neoptera</taxon>
        <taxon>Endopterygota</taxon>
        <taxon>Hymenoptera</taxon>
        <taxon>Apocrita</taxon>
        <taxon>Aculeata</taxon>
        <taxon>Formicoidea</taxon>
        <taxon>Formicidae</taxon>
        <taxon>Myrmicinae</taxon>
        <taxon>Acromyrmex</taxon>
    </lineage>
</organism>
<evidence type="ECO:0000313" key="3">
    <source>
        <dbReference type="Proteomes" id="UP000007755"/>
    </source>
</evidence>
<protein>
    <submittedName>
        <fullName evidence="2">Uncharacterized protein</fullName>
    </submittedName>
</protein>
<dbReference type="EMBL" id="GL888045">
    <property type="protein sequence ID" value="EGI68892.1"/>
    <property type="molecule type" value="Genomic_DNA"/>
</dbReference>
<evidence type="ECO:0000256" key="1">
    <source>
        <dbReference type="SAM" id="Coils"/>
    </source>
</evidence>
<feature type="coiled-coil region" evidence="1">
    <location>
        <begin position="181"/>
        <end position="208"/>
    </location>
</feature>
<proteinExistence type="predicted"/>
<sequence length="310" mass="36864">MFNNIDMPVELLQETSTKENSTFRICQRFSEIFIAILEKKNYIVRIVPCKICVMILPEIILKNTYLVGFEPETSEDFCVIKSSIAFNERFESILPNNNLPSNDNIPMKYLDINNKQKIIDENDQTNERKIIAANIQNDQNIKQEIIDEKSIQNNWKTDQKTINKISYEKQDFIKDMTNIQNDQNEQEINTIRKNVQNYQNIEQEITDEQNIQNNWKTDNNAEIDTVEKESENNLIQALIKQINNRFDSDVDEIKNKTPEMFKDPIMTVYKCIICLEVYVDKEFYEKHRNFPLTSEDWKNIAYDFGREYEF</sequence>
<dbReference type="AlphaFoldDB" id="F4WAA1"/>
<dbReference type="Proteomes" id="UP000007755">
    <property type="component" value="Unassembled WGS sequence"/>
</dbReference>
<accession>F4WAA1</accession>
<gene>
    <name evidence="2" type="ORF">G5I_02431</name>
</gene>